<evidence type="ECO:0000313" key="2">
    <source>
        <dbReference type="EMBL" id="KAF5799587.1"/>
    </source>
</evidence>
<organism evidence="2 3">
    <name type="scientific">Helianthus annuus</name>
    <name type="common">Common sunflower</name>
    <dbReference type="NCBI Taxonomy" id="4232"/>
    <lineage>
        <taxon>Eukaryota</taxon>
        <taxon>Viridiplantae</taxon>
        <taxon>Streptophyta</taxon>
        <taxon>Embryophyta</taxon>
        <taxon>Tracheophyta</taxon>
        <taxon>Spermatophyta</taxon>
        <taxon>Magnoliopsida</taxon>
        <taxon>eudicotyledons</taxon>
        <taxon>Gunneridae</taxon>
        <taxon>Pentapetalae</taxon>
        <taxon>asterids</taxon>
        <taxon>campanulids</taxon>
        <taxon>Asterales</taxon>
        <taxon>Asteraceae</taxon>
        <taxon>Asteroideae</taxon>
        <taxon>Heliantheae alliance</taxon>
        <taxon>Heliantheae</taxon>
        <taxon>Helianthus</taxon>
    </lineage>
</organism>
<feature type="coiled-coil region" evidence="1">
    <location>
        <begin position="20"/>
        <end position="122"/>
    </location>
</feature>
<dbReference type="PANTHER" id="PTHR47357:SF1">
    <property type="entry name" value="SPINDLE POLE BODY COMPONENT 110"/>
    <property type="match status" value="1"/>
</dbReference>
<comment type="caution">
    <text evidence="2">The sequence shown here is derived from an EMBL/GenBank/DDBJ whole genome shotgun (WGS) entry which is preliminary data.</text>
</comment>
<accession>A0A9K3IN29</accession>
<dbReference type="Gramene" id="mRNA:HanXRQr2_Chr07g0306191">
    <property type="protein sequence ID" value="CDS:HanXRQr2_Chr07g0306191.1"/>
    <property type="gene ID" value="HanXRQr2_Chr07g0306191"/>
</dbReference>
<dbReference type="AlphaFoldDB" id="A0A9K3IN29"/>
<keyword evidence="3" id="KW-1185">Reference proteome</keyword>
<dbReference type="Proteomes" id="UP000215914">
    <property type="component" value="Unassembled WGS sequence"/>
</dbReference>
<dbReference type="EMBL" id="MNCJ02000322">
    <property type="protein sequence ID" value="KAF5799587.1"/>
    <property type="molecule type" value="Genomic_DNA"/>
</dbReference>
<keyword evidence="1" id="KW-0175">Coiled coil</keyword>
<reference evidence="2" key="2">
    <citation type="submission" date="2020-06" db="EMBL/GenBank/DDBJ databases">
        <title>Helianthus annuus Genome sequencing and assembly Release 2.</title>
        <authorList>
            <person name="Gouzy J."/>
            <person name="Langlade N."/>
            <person name="Munos S."/>
        </authorList>
    </citation>
    <scope>NUCLEOTIDE SEQUENCE</scope>
    <source>
        <tissue evidence="2">Leaves</tissue>
    </source>
</reference>
<reference evidence="2" key="1">
    <citation type="journal article" date="2017" name="Nature">
        <title>The sunflower genome provides insights into oil metabolism, flowering and Asterid evolution.</title>
        <authorList>
            <person name="Badouin H."/>
            <person name="Gouzy J."/>
            <person name="Grassa C.J."/>
            <person name="Murat F."/>
            <person name="Staton S.E."/>
            <person name="Cottret L."/>
            <person name="Lelandais-Briere C."/>
            <person name="Owens G.L."/>
            <person name="Carrere S."/>
            <person name="Mayjonade B."/>
            <person name="Legrand L."/>
            <person name="Gill N."/>
            <person name="Kane N.C."/>
            <person name="Bowers J.E."/>
            <person name="Hubner S."/>
            <person name="Bellec A."/>
            <person name="Berard A."/>
            <person name="Berges H."/>
            <person name="Blanchet N."/>
            <person name="Boniface M.C."/>
            <person name="Brunel D."/>
            <person name="Catrice O."/>
            <person name="Chaidir N."/>
            <person name="Claudel C."/>
            <person name="Donnadieu C."/>
            <person name="Faraut T."/>
            <person name="Fievet G."/>
            <person name="Helmstetter N."/>
            <person name="King M."/>
            <person name="Knapp S.J."/>
            <person name="Lai Z."/>
            <person name="Le Paslier M.C."/>
            <person name="Lippi Y."/>
            <person name="Lorenzon L."/>
            <person name="Mandel J.R."/>
            <person name="Marage G."/>
            <person name="Marchand G."/>
            <person name="Marquand E."/>
            <person name="Bret-Mestries E."/>
            <person name="Morien E."/>
            <person name="Nambeesan S."/>
            <person name="Nguyen T."/>
            <person name="Pegot-Espagnet P."/>
            <person name="Pouilly N."/>
            <person name="Raftis F."/>
            <person name="Sallet E."/>
            <person name="Schiex T."/>
            <person name="Thomas J."/>
            <person name="Vandecasteele C."/>
            <person name="Vares D."/>
            <person name="Vear F."/>
            <person name="Vautrin S."/>
            <person name="Crespi M."/>
            <person name="Mangin B."/>
            <person name="Burke J.M."/>
            <person name="Salse J."/>
            <person name="Munos S."/>
            <person name="Vincourt P."/>
            <person name="Rieseberg L.H."/>
            <person name="Langlade N.B."/>
        </authorList>
    </citation>
    <scope>NUCLEOTIDE SEQUENCE</scope>
    <source>
        <tissue evidence="2">Leaves</tissue>
    </source>
</reference>
<sequence>MLIELIRNLEVKIRLSTQKLRVTEQTLSETKHEHAAKEEKLHQENKSLVEKISTLTQKIADIKREVQNQVNETLTSVDSLTIEFEEDYDHVRTRVTKITNEIQAMQIQLKQMNEDAKQTLEEMVMKLSFVKLRMTG</sequence>
<gene>
    <name evidence="2" type="ORF">HanXRQr2_Chr07g0306191</name>
</gene>
<protein>
    <submittedName>
        <fullName evidence="2">Uncharacterized protein</fullName>
    </submittedName>
</protein>
<proteinExistence type="predicted"/>
<name>A0A9K3IN29_HELAN</name>
<evidence type="ECO:0000256" key="1">
    <source>
        <dbReference type="SAM" id="Coils"/>
    </source>
</evidence>
<dbReference type="PANTHER" id="PTHR47357">
    <property type="entry name" value="COP1-INTERACTIVE PROTEIN 1"/>
    <property type="match status" value="1"/>
</dbReference>
<evidence type="ECO:0000313" key="3">
    <source>
        <dbReference type="Proteomes" id="UP000215914"/>
    </source>
</evidence>